<evidence type="ECO:0000256" key="4">
    <source>
        <dbReference type="ARBA" id="ARBA00022723"/>
    </source>
</evidence>
<evidence type="ECO:0000256" key="2">
    <source>
        <dbReference type="ARBA" id="ARBA00010147"/>
    </source>
</evidence>
<feature type="region of interest" description="Disordered" evidence="8">
    <location>
        <begin position="1889"/>
        <end position="1908"/>
    </location>
</feature>
<feature type="region of interest" description="Disordered" evidence="8">
    <location>
        <begin position="213"/>
        <end position="233"/>
    </location>
</feature>
<keyword evidence="7" id="KW-1015">Disulfide bond</keyword>
<feature type="compositionally biased region" description="Polar residues" evidence="8">
    <location>
        <begin position="1716"/>
        <end position="1727"/>
    </location>
</feature>
<comment type="similarity">
    <text evidence="2">Belongs to the fucolectin family.</text>
</comment>
<feature type="compositionally biased region" description="Low complexity" evidence="8">
    <location>
        <begin position="466"/>
        <end position="480"/>
    </location>
</feature>
<dbReference type="EMBL" id="JABMIG020000311">
    <property type="protein sequence ID" value="KAL3781625.1"/>
    <property type="molecule type" value="Genomic_DNA"/>
</dbReference>
<feature type="compositionally biased region" description="Polar residues" evidence="8">
    <location>
        <begin position="1457"/>
        <end position="1480"/>
    </location>
</feature>
<dbReference type="GO" id="GO:0010185">
    <property type="term" value="P:regulation of cellular defense response"/>
    <property type="evidence" value="ECO:0007669"/>
    <property type="project" value="UniProtKB-ARBA"/>
</dbReference>
<feature type="compositionally biased region" description="Low complexity" evidence="8">
    <location>
        <begin position="696"/>
        <end position="708"/>
    </location>
</feature>
<dbReference type="GO" id="GO:0046872">
    <property type="term" value="F:metal ion binding"/>
    <property type="evidence" value="ECO:0007669"/>
    <property type="project" value="UniProtKB-KW"/>
</dbReference>
<evidence type="ECO:0000313" key="11">
    <source>
        <dbReference type="EMBL" id="KAL3781625.1"/>
    </source>
</evidence>
<feature type="compositionally biased region" description="Low complexity" evidence="8">
    <location>
        <begin position="1142"/>
        <end position="1165"/>
    </location>
</feature>
<feature type="region of interest" description="Disordered" evidence="8">
    <location>
        <begin position="455"/>
        <end position="480"/>
    </location>
</feature>
<feature type="compositionally biased region" description="Polar residues" evidence="8">
    <location>
        <begin position="709"/>
        <end position="762"/>
    </location>
</feature>
<gene>
    <name evidence="11" type="ORF">HJC23_002002</name>
</gene>
<keyword evidence="4" id="KW-0479">Metal-binding</keyword>
<proteinExistence type="inferred from homology"/>
<name>A0ABD3P0A3_9STRA</name>
<dbReference type="PANTHER" id="PTHR45713">
    <property type="entry name" value="FTP DOMAIN-CONTAINING PROTEIN"/>
    <property type="match status" value="1"/>
</dbReference>
<feature type="compositionally biased region" description="Low complexity" evidence="8">
    <location>
        <begin position="1173"/>
        <end position="1192"/>
    </location>
</feature>
<dbReference type="SMART" id="SM00607">
    <property type="entry name" value="FTP"/>
    <property type="match status" value="1"/>
</dbReference>
<reference evidence="11 12" key="1">
    <citation type="journal article" date="2020" name="G3 (Bethesda)">
        <title>Improved Reference Genome for Cyclotella cryptica CCMP332, a Model for Cell Wall Morphogenesis, Salinity Adaptation, and Lipid Production in Diatoms (Bacillariophyta).</title>
        <authorList>
            <person name="Roberts W.R."/>
            <person name="Downey K.M."/>
            <person name="Ruck E.C."/>
            <person name="Traller J.C."/>
            <person name="Alverson A.J."/>
        </authorList>
    </citation>
    <scope>NUCLEOTIDE SEQUENCE [LARGE SCALE GENOMIC DNA]</scope>
    <source>
        <strain evidence="11 12">CCMP332</strain>
    </source>
</reference>
<dbReference type="InterPro" id="IPR051941">
    <property type="entry name" value="BG_Antigen-Binding_Lectin"/>
</dbReference>
<dbReference type="PANTHER" id="PTHR45713:SF6">
    <property type="entry name" value="F5_8 TYPE C DOMAIN-CONTAINING PROTEIN"/>
    <property type="match status" value="1"/>
</dbReference>
<feature type="region of interest" description="Disordered" evidence="8">
    <location>
        <begin position="992"/>
        <end position="1192"/>
    </location>
</feature>
<dbReference type="Proteomes" id="UP001516023">
    <property type="component" value="Unassembled WGS sequence"/>
</dbReference>
<feature type="domain" description="Fucolectin tachylectin-4 pentraxin-1" evidence="10">
    <location>
        <begin position="327"/>
        <end position="461"/>
    </location>
</feature>
<sequence length="1934" mass="201535">MKEHCYLLRKLVLFASIVFFSHGSQGQTRSPHTTESHYMERLLEPMSQPTNSSIESLVTPCYPNARTIKFQSTTGEQIQMFEVEVIASGVNLALGKPATQSSTFRSNGGTPKNATDAVDGDMATFSHTNDASPWWMVDLEGMFLIESISILNRWCVVSSDPTGCLCRLSYTTVQLLDEQNAVIASASIGDTCGESQLNLDLSSPDHCMITSTPTISPSPLPTENPTLSPSVSPTMYPSVSPTVNPTFLPTLLPTISPSLFPTVSPTLSPSVSPTLSQSLSPTIGPTVSPAPTNSVTFLCYPIARKVKLQSTTGEQIQMFEVEVIASGLNVALSKSATQSSTFGSNGGTPKTATDAIDGDTATFSHTNDASPWWMVDLEGMFLIESISILNRWCVVSSDPTGCLCRLSYTTVQLLDEQNAVIASASIGDTCGESQLNLDLSSPDHCMITSTPTISPSLLPTANQTRSPSVSPTTNPSVSPTVNPTFLPTLLPTISPSLFPTVSPTLSPSVSPTLSQSLSPTIGPTVSPAPTNSVTFLCYPIARKVKLQSTTGEQIQMFEVEVISSGVNVALGKSATQSSMLISNSTTASQGFIARFATDAVDGDMTTFSHTNDANPWWMVDLEGMFLIESISILNRWCVDSSDPTGCLCLLSNATLVLFDEHGTIAAMDDIGNTCGLSTLDLDMSSYNHCSASPSMSPSLSSVPSAQPSMAPSRSPSFEPSMNPSVSPSAFPSTSPSISPSEQPSLSPSYRPSSQPSLSPTENPTLSPSVSPTLSPSFSPTVNPTLSPSVSPTMSPSLFPTVSPTLSPSVSPTAPPSMSPTMGPSISPTHAPTNSPTISCYPLARQVKLQSITGEQIQMFEVEVISSGVNVALGKSAKQSSTLISNSTASIQDVIVRYANDAIDGDTTTFSHTNDADPWWIVDLEEMFLIESISILNRWCVDSSDPTGCLCRLSNATLLLLDEHGTIAALEDLGNTCGQSALNFDLSSHQHCSASPSMSPSLSSFPSAQPSIQPSRSPSFEPSMTPSISPSLLPSHSPSTGPSEQPSRSPSDSPSSQPSESPSSAPSSSPSFHPSTSPSAVPSVLPSSFPSTRPSANPSVTPSITTSPSESPSNSPSENPSSLPSSLPSSAPSITPSVPPSSSPSISPSATPSMLPSERPSLLPSTLPSPLPSNSPSTNPSVSFAPSSAPSYSPSSLCYPIARKMKLQSTTGQQIQMFEVQVFSSGLNVAVGKTATQSSTFISNSTNSAGSDPIVRWASDAIDGGMSTFSLTNDANPWWMVDLEGQFLIESISIANRWCNNSTDLNGCLCRLSNATLLLFDEHERISASEILGNTCGQVAVDIDLLSGMHCSASPSMSPSANPSKTPSSSPSALPSSAPSGIPSAFPSTSPSDSPSVQPSSFPSMTPSVDPSKSPSESPSSLPSYAPSSRPSLKPSTTPSDFPSSLPSSFPTMTPSLNPSKAPSESPSLIPSSAPSKSPSEGPSRSPSNFPSSLPSSLPSVIPSANPSKTPSESPSSLPSYAPSNTPSAKPSTPPSTSPSVLPSSFPSRSPSLNPSKTPSQSPSSLPSSEPSNTPSAKPSTSPSDSPSVQPSSFPTMTPSVDPSKSLSESPSSSKSPSSNPSSSPSGEPSSLPTSMPSISLSDVPSVAPSWTPSSIVDTLSPSMSPISEIVTAQPTFAEAGSPPPTFAEAGSPPPTFAEAGSPPPTFAEAGSPPPTVATTDQPTSSPTAKVSAIPIAITIPASITLQNFIPPTNQEELRSISSVLEETIMQSILSFLSAGQSLTEVTVTSIGGQSTISSGRRQRRLESVDVDYIMTVEDNCTNDCSNNEDIANTLYNHVTSGLSDQIESGDFLMALKANALLNQNVESLADVEVLSPSFDEFTILTPTKSPTLKPTSSPTRKSVDLTTKPTSSGVRLSGRLFFAISTLVVVCLYV</sequence>
<evidence type="ECO:0000256" key="6">
    <source>
        <dbReference type="ARBA" id="ARBA00022837"/>
    </source>
</evidence>
<evidence type="ECO:0000313" key="12">
    <source>
        <dbReference type="Proteomes" id="UP001516023"/>
    </source>
</evidence>
<feature type="compositionally biased region" description="Polar residues" evidence="8">
    <location>
        <begin position="1504"/>
        <end position="1518"/>
    </location>
</feature>
<feature type="signal peptide" evidence="9">
    <location>
        <begin position="1"/>
        <end position="26"/>
    </location>
</feature>
<evidence type="ECO:0000259" key="10">
    <source>
        <dbReference type="SMART" id="SM00607"/>
    </source>
</evidence>
<comment type="function">
    <text evidence="1">Acts as a defensive agent. Recognizes blood group fucosylated oligosaccharides including A, B, H and Lewis B-type antigens. Does not recognize Lewis A antigen and has low affinity for monovalent haptens.</text>
</comment>
<feature type="region of interest" description="Disordered" evidence="8">
    <location>
        <begin position="1351"/>
        <end position="1654"/>
    </location>
</feature>
<feature type="compositionally biased region" description="Low complexity" evidence="8">
    <location>
        <begin position="1351"/>
        <end position="1456"/>
    </location>
</feature>
<evidence type="ECO:0000256" key="5">
    <source>
        <dbReference type="ARBA" id="ARBA00022734"/>
    </source>
</evidence>
<keyword evidence="5" id="KW-0430">Lectin</keyword>
<comment type="caution">
    <text evidence="11">The sequence shown here is derived from an EMBL/GenBank/DDBJ whole genome shotgun (WGS) entry which is preliminary data.</text>
</comment>
<feature type="compositionally biased region" description="Low complexity" evidence="8">
    <location>
        <begin position="1482"/>
        <end position="1503"/>
    </location>
</feature>
<evidence type="ECO:0000256" key="1">
    <source>
        <dbReference type="ARBA" id="ARBA00002219"/>
    </source>
</evidence>
<keyword evidence="9" id="KW-0732">Signal</keyword>
<keyword evidence="6" id="KW-0106">Calcium</keyword>
<feature type="compositionally biased region" description="Low complexity" evidence="8">
    <location>
        <begin position="794"/>
        <end position="811"/>
    </location>
</feature>
<dbReference type="Gene3D" id="2.60.120.260">
    <property type="entry name" value="Galactose-binding domain-like"/>
    <property type="match status" value="5"/>
</dbReference>
<dbReference type="GO" id="GO:0042806">
    <property type="term" value="F:fucose binding"/>
    <property type="evidence" value="ECO:0007669"/>
    <property type="project" value="UniProtKB-ARBA"/>
</dbReference>
<comment type="subunit">
    <text evidence="3">Homotrimer.</text>
</comment>
<evidence type="ECO:0000256" key="8">
    <source>
        <dbReference type="SAM" id="MobiDB-lite"/>
    </source>
</evidence>
<accession>A0ABD3P0A3</accession>
<dbReference type="GO" id="GO:0001868">
    <property type="term" value="P:regulation of complement activation, lectin pathway"/>
    <property type="evidence" value="ECO:0007669"/>
    <property type="project" value="UniProtKB-ARBA"/>
</dbReference>
<dbReference type="InterPro" id="IPR008979">
    <property type="entry name" value="Galactose-bd-like_sf"/>
</dbReference>
<feature type="chain" id="PRO_5044825899" description="Fucolectin tachylectin-4 pentraxin-1 domain-containing protein" evidence="9">
    <location>
        <begin position="27"/>
        <end position="1934"/>
    </location>
</feature>
<dbReference type="InterPro" id="IPR006585">
    <property type="entry name" value="FTP1"/>
</dbReference>
<evidence type="ECO:0000256" key="7">
    <source>
        <dbReference type="ARBA" id="ARBA00023157"/>
    </source>
</evidence>
<feature type="compositionally biased region" description="Low complexity" evidence="8">
    <location>
        <begin position="818"/>
        <end position="828"/>
    </location>
</feature>
<feature type="compositionally biased region" description="Low complexity" evidence="8">
    <location>
        <begin position="1021"/>
        <end position="1135"/>
    </location>
</feature>
<organism evidence="11 12">
    <name type="scientific">Cyclotella cryptica</name>
    <dbReference type="NCBI Taxonomy" id="29204"/>
    <lineage>
        <taxon>Eukaryota</taxon>
        <taxon>Sar</taxon>
        <taxon>Stramenopiles</taxon>
        <taxon>Ochrophyta</taxon>
        <taxon>Bacillariophyta</taxon>
        <taxon>Coscinodiscophyceae</taxon>
        <taxon>Thalassiosirophycidae</taxon>
        <taxon>Stephanodiscales</taxon>
        <taxon>Stephanodiscaceae</taxon>
        <taxon>Cyclotella</taxon>
    </lineage>
</organism>
<feature type="compositionally biased region" description="Polar residues" evidence="8">
    <location>
        <begin position="455"/>
        <end position="465"/>
    </location>
</feature>
<feature type="compositionally biased region" description="Low complexity" evidence="8">
    <location>
        <begin position="763"/>
        <end position="781"/>
    </location>
</feature>
<dbReference type="SUPFAM" id="SSF49785">
    <property type="entry name" value="Galactose-binding domain-like"/>
    <property type="match status" value="5"/>
</dbReference>
<keyword evidence="12" id="KW-1185">Reference proteome</keyword>
<feature type="region of interest" description="Disordered" evidence="8">
    <location>
        <begin position="1708"/>
        <end position="1727"/>
    </location>
</feature>
<protein>
    <recommendedName>
        <fullName evidence="10">Fucolectin tachylectin-4 pentraxin-1 domain-containing protein</fullName>
    </recommendedName>
</protein>
<feature type="compositionally biased region" description="Low complexity" evidence="8">
    <location>
        <begin position="1889"/>
        <end position="1900"/>
    </location>
</feature>
<feature type="compositionally biased region" description="Polar residues" evidence="8">
    <location>
        <begin position="1635"/>
        <end position="1654"/>
    </location>
</feature>
<feature type="compositionally biased region" description="Low complexity" evidence="8">
    <location>
        <begin position="992"/>
        <end position="1010"/>
    </location>
</feature>
<evidence type="ECO:0000256" key="9">
    <source>
        <dbReference type="SAM" id="SignalP"/>
    </source>
</evidence>
<evidence type="ECO:0000256" key="3">
    <source>
        <dbReference type="ARBA" id="ARBA00011233"/>
    </source>
</evidence>
<feature type="compositionally biased region" description="Polar residues" evidence="8">
    <location>
        <begin position="782"/>
        <end position="793"/>
    </location>
</feature>
<feature type="compositionally biased region" description="Polar residues" evidence="8">
    <location>
        <begin position="223"/>
        <end position="233"/>
    </location>
</feature>
<feature type="compositionally biased region" description="Low complexity" evidence="8">
    <location>
        <begin position="1537"/>
        <end position="1634"/>
    </location>
</feature>
<feature type="region of interest" description="Disordered" evidence="8">
    <location>
        <begin position="696"/>
        <end position="832"/>
    </location>
</feature>